<dbReference type="EMBL" id="ML120008">
    <property type="protein sequence ID" value="RPA70926.1"/>
    <property type="molecule type" value="Genomic_DNA"/>
</dbReference>
<feature type="non-terminal residue" evidence="5">
    <location>
        <position position="1"/>
    </location>
</feature>
<evidence type="ECO:0000256" key="3">
    <source>
        <dbReference type="ARBA" id="ARBA00023242"/>
    </source>
</evidence>
<dbReference type="PROSITE" id="PS50013">
    <property type="entry name" value="CHROMO_2"/>
    <property type="match status" value="1"/>
</dbReference>
<dbReference type="InterPro" id="IPR023780">
    <property type="entry name" value="Chromo_domain"/>
</dbReference>
<proteinExistence type="predicted"/>
<dbReference type="PROSITE" id="PS00598">
    <property type="entry name" value="CHROMO_1"/>
    <property type="match status" value="1"/>
</dbReference>
<dbReference type="STRING" id="1160509.A0A3N4HC39"/>
<comment type="subunit">
    <text evidence="2">Component of the NuA4 histone acetyltransferase complex.</text>
</comment>
<dbReference type="InterPro" id="IPR023779">
    <property type="entry name" value="Chromodomain_CS"/>
</dbReference>
<dbReference type="Proteomes" id="UP000275078">
    <property type="component" value="Unassembled WGS sequence"/>
</dbReference>
<dbReference type="InterPro" id="IPR051219">
    <property type="entry name" value="Heterochromatin_chromo-domain"/>
</dbReference>
<evidence type="ECO:0000256" key="1">
    <source>
        <dbReference type="ARBA" id="ARBA00004123"/>
    </source>
</evidence>
<organism evidence="5 6">
    <name type="scientific">Ascobolus immersus RN42</name>
    <dbReference type="NCBI Taxonomy" id="1160509"/>
    <lineage>
        <taxon>Eukaryota</taxon>
        <taxon>Fungi</taxon>
        <taxon>Dikarya</taxon>
        <taxon>Ascomycota</taxon>
        <taxon>Pezizomycotina</taxon>
        <taxon>Pezizomycetes</taxon>
        <taxon>Pezizales</taxon>
        <taxon>Ascobolaceae</taxon>
        <taxon>Ascobolus</taxon>
    </lineage>
</organism>
<dbReference type="Gene3D" id="2.40.50.40">
    <property type="match status" value="1"/>
</dbReference>
<reference evidence="5 6" key="1">
    <citation type="journal article" date="2018" name="Nat. Ecol. Evol.">
        <title>Pezizomycetes genomes reveal the molecular basis of ectomycorrhizal truffle lifestyle.</title>
        <authorList>
            <person name="Murat C."/>
            <person name="Payen T."/>
            <person name="Noel B."/>
            <person name="Kuo A."/>
            <person name="Morin E."/>
            <person name="Chen J."/>
            <person name="Kohler A."/>
            <person name="Krizsan K."/>
            <person name="Balestrini R."/>
            <person name="Da Silva C."/>
            <person name="Montanini B."/>
            <person name="Hainaut M."/>
            <person name="Levati E."/>
            <person name="Barry K.W."/>
            <person name="Belfiori B."/>
            <person name="Cichocki N."/>
            <person name="Clum A."/>
            <person name="Dockter R.B."/>
            <person name="Fauchery L."/>
            <person name="Guy J."/>
            <person name="Iotti M."/>
            <person name="Le Tacon F."/>
            <person name="Lindquist E.A."/>
            <person name="Lipzen A."/>
            <person name="Malagnac F."/>
            <person name="Mello A."/>
            <person name="Molinier V."/>
            <person name="Miyauchi S."/>
            <person name="Poulain J."/>
            <person name="Riccioni C."/>
            <person name="Rubini A."/>
            <person name="Sitrit Y."/>
            <person name="Splivallo R."/>
            <person name="Traeger S."/>
            <person name="Wang M."/>
            <person name="Zifcakova L."/>
            <person name="Wipf D."/>
            <person name="Zambonelli A."/>
            <person name="Paolocci F."/>
            <person name="Nowrousian M."/>
            <person name="Ottonello S."/>
            <person name="Baldrian P."/>
            <person name="Spatafora J.W."/>
            <person name="Henrissat B."/>
            <person name="Nagy L.G."/>
            <person name="Aury J.M."/>
            <person name="Wincker P."/>
            <person name="Grigoriev I.V."/>
            <person name="Bonfante P."/>
            <person name="Martin F.M."/>
        </authorList>
    </citation>
    <scope>NUCLEOTIDE SEQUENCE [LARGE SCALE GENOMIC DNA]</scope>
    <source>
        <strain evidence="5 6">RN42</strain>
    </source>
</reference>
<dbReference type="InterPro" id="IPR017984">
    <property type="entry name" value="Chromo_dom_subgr"/>
</dbReference>
<dbReference type="GO" id="GO:0005634">
    <property type="term" value="C:nucleus"/>
    <property type="evidence" value="ECO:0007669"/>
    <property type="project" value="UniProtKB-SubCell"/>
</dbReference>
<dbReference type="SMART" id="SM00298">
    <property type="entry name" value="CHROMO"/>
    <property type="match status" value="1"/>
</dbReference>
<dbReference type="PRINTS" id="PR00504">
    <property type="entry name" value="CHROMODOMAIN"/>
</dbReference>
<dbReference type="InterPro" id="IPR016197">
    <property type="entry name" value="Chromo-like_dom_sf"/>
</dbReference>
<dbReference type="AlphaFoldDB" id="A0A3N4HC39"/>
<dbReference type="Pfam" id="PF00385">
    <property type="entry name" value="Chromo"/>
    <property type="match status" value="1"/>
</dbReference>
<dbReference type="OrthoDB" id="5427872at2759"/>
<sequence length="50" mass="5844">TGDAHHEYEVEQIVKKRTHYGVIQYLVKWKGYPVEQATWEPRSSLDNAAD</sequence>
<feature type="non-terminal residue" evidence="5">
    <location>
        <position position="50"/>
    </location>
</feature>
<evidence type="ECO:0000259" key="4">
    <source>
        <dbReference type="PROSITE" id="PS50013"/>
    </source>
</evidence>
<keyword evidence="3" id="KW-0539">Nucleus</keyword>
<protein>
    <recommendedName>
        <fullName evidence="4">Chromo domain-containing protein</fullName>
    </recommendedName>
</protein>
<dbReference type="InterPro" id="IPR000953">
    <property type="entry name" value="Chromo/chromo_shadow_dom"/>
</dbReference>
<dbReference type="SUPFAM" id="SSF54160">
    <property type="entry name" value="Chromo domain-like"/>
    <property type="match status" value="1"/>
</dbReference>
<gene>
    <name evidence="5" type="ORF">BJ508DRAFT_198581</name>
</gene>
<name>A0A3N4HC39_ASCIM</name>
<dbReference type="GO" id="GO:0006338">
    <property type="term" value="P:chromatin remodeling"/>
    <property type="evidence" value="ECO:0007669"/>
    <property type="project" value="UniProtKB-ARBA"/>
</dbReference>
<keyword evidence="6" id="KW-1185">Reference proteome</keyword>
<dbReference type="CDD" id="cd00024">
    <property type="entry name" value="CD_CSD"/>
    <property type="match status" value="1"/>
</dbReference>
<evidence type="ECO:0000313" key="5">
    <source>
        <dbReference type="EMBL" id="RPA70926.1"/>
    </source>
</evidence>
<dbReference type="PANTHER" id="PTHR22812">
    <property type="entry name" value="CHROMOBOX PROTEIN"/>
    <property type="match status" value="1"/>
</dbReference>
<comment type="subcellular location">
    <subcellularLocation>
        <location evidence="1">Nucleus</location>
    </subcellularLocation>
</comment>
<evidence type="ECO:0000256" key="2">
    <source>
        <dbReference type="ARBA" id="ARBA00011353"/>
    </source>
</evidence>
<evidence type="ECO:0000313" key="6">
    <source>
        <dbReference type="Proteomes" id="UP000275078"/>
    </source>
</evidence>
<accession>A0A3N4HC39</accession>
<feature type="domain" description="Chromo" evidence="4">
    <location>
        <begin position="8"/>
        <end position="50"/>
    </location>
</feature>